<sequence>MSESASPLGVKPRDVRISELQALGARELAERLDHMMAVVIVLGDHLADIAELVGLDRDVEDLAITPRVRELVEDPRVRQVLDEFEEAVRRNASTWELIPVVQQAIRPGSGD</sequence>
<protein>
    <submittedName>
        <fullName evidence="1">Uncharacterized protein</fullName>
    </submittedName>
</protein>
<gene>
    <name evidence="1" type="ORF">BKG82_26120</name>
</gene>
<accession>A0A1S1LHF8</accession>
<reference evidence="1 2" key="1">
    <citation type="submission" date="2016-10" db="EMBL/GenBank/DDBJ databases">
        <title>Evaluation of Human, Veterinary and Environmental Mycobacterium chelonae Isolates by Core Genome Phylogenomic Analysis, Targeted Gene Comparison, and Anti-microbial Susceptibility Patterns: A Tale of Mistaken Identities.</title>
        <authorList>
            <person name="Fogelson S.B."/>
            <person name="Camus A.C."/>
            <person name="Lorenz W."/>
            <person name="Vasireddy R."/>
            <person name="Vasireddy S."/>
            <person name="Smith T."/>
            <person name="Brown-Elliott B.A."/>
            <person name="Wallace R.J.Jr."/>
            <person name="Hasan N.A."/>
            <person name="Reischl U."/>
            <person name="Sanchez S."/>
        </authorList>
    </citation>
    <scope>NUCLEOTIDE SEQUENCE [LARGE SCALE GENOMIC DNA]</scope>
    <source>
        <strain evidence="1 2">15515</strain>
    </source>
</reference>
<name>A0A1S1LHF8_MYCCH</name>
<dbReference type="Proteomes" id="UP000180043">
    <property type="component" value="Unassembled WGS sequence"/>
</dbReference>
<evidence type="ECO:0000313" key="1">
    <source>
        <dbReference type="EMBL" id="OHU47137.1"/>
    </source>
</evidence>
<dbReference type="EMBL" id="MLIQ01000042">
    <property type="protein sequence ID" value="OHU47137.1"/>
    <property type="molecule type" value="Genomic_DNA"/>
</dbReference>
<organism evidence="1 2">
    <name type="scientific">Mycobacteroides chelonae</name>
    <name type="common">Mycobacterium chelonae</name>
    <dbReference type="NCBI Taxonomy" id="1774"/>
    <lineage>
        <taxon>Bacteria</taxon>
        <taxon>Bacillati</taxon>
        <taxon>Actinomycetota</taxon>
        <taxon>Actinomycetes</taxon>
        <taxon>Mycobacteriales</taxon>
        <taxon>Mycobacteriaceae</taxon>
        <taxon>Mycobacteroides</taxon>
    </lineage>
</organism>
<proteinExistence type="predicted"/>
<dbReference type="RefSeq" id="WP_070947755.1">
    <property type="nucleotide sequence ID" value="NZ_MLIQ01000042.1"/>
</dbReference>
<comment type="caution">
    <text evidence="1">The sequence shown here is derived from an EMBL/GenBank/DDBJ whole genome shotgun (WGS) entry which is preliminary data.</text>
</comment>
<dbReference type="AlphaFoldDB" id="A0A1S1LHF8"/>
<evidence type="ECO:0000313" key="2">
    <source>
        <dbReference type="Proteomes" id="UP000180043"/>
    </source>
</evidence>